<gene>
    <name evidence="7" type="ORF">SHERM_26265</name>
</gene>
<evidence type="ECO:0000313" key="8">
    <source>
        <dbReference type="Proteomes" id="UP001153555"/>
    </source>
</evidence>
<reference evidence="7" key="1">
    <citation type="submission" date="2019-12" db="EMBL/GenBank/DDBJ databases">
        <authorList>
            <person name="Scholes J."/>
        </authorList>
    </citation>
    <scope>NUCLEOTIDE SEQUENCE</scope>
</reference>
<dbReference type="SUPFAM" id="SSF64356">
    <property type="entry name" value="SNARE-like"/>
    <property type="match status" value="1"/>
</dbReference>
<proteinExistence type="inferred from homology"/>
<dbReference type="InterPro" id="IPR011012">
    <property type="entry name" value="Longin-like_dom_sf"/>
</dbReference>
<feature type="region of interest" description="Disordered" evidence="4">
    <location>
        <begin position="209"/>
        <end position="231"/>
    </location>
</feature>
<feature type="transmembrane region" description="Helical" evidence="5">
    <location>
        <begin position="249"/>
        <end position="270"/>
    </location>
</feature>
<evidence type="ECO:0000256" key="3">
    <source>
        <dbReference type="ARBA" id="ARBA00023136"/>
    </source>
</evidence>
<comment type="subcellular location">
    <subcellularLocation>
        <location evidence="1">Membrane</location>
    </subcellularLocation>
</comment>
<comment type="similarity">
    <text evidence="2">Belongs to the synaptobrevin family.</text>
</comment>
<dbReference type="Proteomes" id="UP001153555">
    <property type="component" value="Unassembled WGS sequence"/>
</dbReference>
<protein>
    <submittedName>
        <fullName evidence="7">SNARE-like superfamily protein</fullName>
    </submittedName>
</protein>
<name>A0A9N7RJY9_STRHE</name>
<dbReference type="PANTHER" id="PTHR47461">
    <property type="entry name" value="PHYTOLONGIN PHYL1.2"/>
    <property type="match status" value="1"/>
</dbReference>
<dbReference type="SMART" id="SM01270">
    <property type="entry name" value="Longin"/>
    <property type="match status" value="1"/>
</dbReference>
<accession>A0A9N7RJY9</accession>
<dbReference type="GO" id="GO:0016020">
    <property type="term" value="C:membrane"/>
    <property type="evidence" value="ECO:0007669"/>
    <property type="project" value="UniProtKB-SubCell"/>
</dbReference>
<dbReference type="InterPro" id="IPR010908">
    <property type="entry name" value="Longin_dom"/>
</dbReference>
<organism evidence="7 8">
    <name type="scientific">Striga hermonthica</name>
    <name type="common">Purple witchweed</name>
    <name type="synonym">Buchnera hermonthica</name>
    <dbReference type="NCBI Taxonomy" id="68872"/>
    <lineage>
        <taxon>Eukaryota</taxon>
        <taxon>Viridiplantae</taxon>
        <taxon>Streptophyta</taxon>
        <taxon>Embryophyta</taxon>
        <taxon>Tracheophyta</taxon>
        <taxon>Spermatophyta</taxon>
        <taxon>Magnoliopsida</taxon>
        <taxon>eudicotyledons</taxon>
        <taxon>Gunneridae</taxon>
        <taxon>Pentapetalae</taxon>
        <taxon>asterids</taxon>
        <taxon>lamiids</taxon>
        <taxon>Lamiales</taxon>
        <taxon>Orobanchaceae</taxon>
        <taxon>Buchnereae</taxon>
        <taxon>Striga</taxon>
    </lineage>
</organism>
<dbReference type="InterPro" id="IPR044783">
    <property type="entry name" value="PHYL"/>
</dbReference>
<sequence length="278" mass="31180">MVEEMGKWLRMTRQKTPTVLTLGTVVVDGEPGGADETTMPNLDLIHYACIAYGTTVLAEFNSKDAALGEIAAKCLDHTPRFHSLFTHTVRSRTYAFLIDGDFAYFAIFDDRLEKPDGFAFLTSVRRAFANVYKGQNDFQKLSSHCYQGELSPVFRQLVGSCLDDGKGMGSPTGSWLSHSKDFQSMPSPIRGRPKPLWENGLKKTKNRGWETKENEEDIGNGRNTHRNGGLYSGEISSHQKAKKVWKKQVWVVLSLDLVICVVLFGVWLWVCSGFKCID</sequence>
<dbReference type="EMBL" id="CACSLK010027831">
    <property type="protein sequence ID" value="CAA0830881.1"/>
    <property type="molecule type" value="Genomic_DNA"/>
</dbReference>
<evidence type="ECO:0000256" key="5">
    <source>
        <dbReference type="SAM" id="Phobius"/>
    </source>
</evidence>
<dbReference type="AlphaFoldDB" id="A0A9N7RJY9"/>
<evidence type="ECO:0000256" key="2">
    <source>
        <dbReference type="ARBA" id="ARBA00008025"/>
    </source>
</evidence>
<evidence type="ECO:0000259" key="6">
    <source>
        <dbReference type="SMART" id="SM01270"/>
    </source>
</evidence>
<evidence type="ECO:0000313" key="7">
    <source>
        <dbReference type="EMBL" id="CAA0830881.1"/>
    </source>
</evidence>
<keyword evidence="8" id="KW-1185">Reference proteome</keyword>
<evidence type="ECO:0000256" key="4">
    <source>
        <dbReference type="SAM" id="MobiDB-lite"/>
    </source>
</evidence>
<feature type="domain" description="Longin" evidence="6">
    <location>
        <begin position="70"/>
        <end position="153"/>
    </location>
</feature>
<dbReference type="OrthoDB" id="1918034at2759"/>
<keyword evidence="5" id="KW-0812">Transmembrane</keyword>
<dbReference type="PANTHER" id="PTHR47461:SF3">
    <property type="entry name" value="PHYTOLONGIN PHYL2.2"/>
    <property type="match status" value="1"/>
</dbReference>
<comment type="caution">
    <text evidence="7">The sequence shown here is derived from an EMBL/GenBank/DDBJ whole genome shotgun (WGS) entry which is preliminary data.</text>
</comment>
<keyword evidence="3 5" id="KW-0472">Membrane</keyword>
<keyword evidence="5" id="KW-1133">Transmembrane helix</keyword>
<evidence type="ECO:0000256" key="1">
    <source>
        <dbReference type="ARBA" id="ARBA00004370"/>
    </source>
</evidence>
<dbReference type="Gene3D" id="3.30.450.50">
    <property type="entry name" value="Longin domain"/>
    <property type="match status" value="1"/>
</dbReference>